<dbReference type="EMBL" id="AK229114">
    <property type="protein sequence ID" value="BAF00991.1"/>
    <property type="molecule type" value="mRNA"/>
</dbReference>
<evidence type="ECO:0000313" key="1">
    <source>
        <dbReference type="EMBL" id="BAF00991.1"/>
    </source>
</evidence>
<sequence length="72" mass="8664">MKEDVSRAITFPVTCHDGRGKYRRHPSWRLWEVPFWCVHHDQIPLGIIELIRERSQRQGTLFVVADRESFSW</sequence>
<protein>
    <submittedName>
        <fullName evidence="1">Uncharacterized protein</fullName>
    </submittedName>
</protein>
<reference evidence="1" key="1">
    <citation type="submission" date="2006-07" db="EMBL/GenBank/DDBJ databases">
        <title>Large-scale analysis of RIKEN Arabidopsis full-length (RAFL) cDNAs.</title>
        <authorList>
            <person name="Totoki Y."/>
            <person name="Seki M."/>
            <person name="Ishida J."/>
            <person name="Nakajima M."/>
            <person name="Enju A."/>
            <person name="Morosawa T."/>
            <person name="Kamiya A."/>
            <person name="Narusaka M."/>
            <person name="Shin-i T."/>
            <person name="Nakagawa M."/>
            <person name="Sakamoto N."/>
            <person name="Oishi K."/>
            <person name="Kohara Y."/>
            <person name="Kobayashi M."/>
            <person name="Toyoda A."/>
            <person name="Sakaki Y."/>
            <person name="Sakurai T."/>
            <person name="Iida K."/>
            <person name="Akiyama K."/>
            <person name="Satou M."/>
            <person name="Toyoda T."/>
            <person name="Konagaya A."/>
            <person name="Carninci P."/>
            <person name="Kawai J."/>
            <person name="Hayashizaki Y."/>
            <person name="Shinozaki K."/>
        </authorList>
    </citation>
    <scope>NUCLEOTIDE SEQUENCE</scope>
</reference>
<accession>Q0WPF8</accession>
<organism evidence="1">
    <name type="scientific">Arabidopsis thaliana</name>
    <name type="common">Mouse-ear cress</name>
    <dbReference type="NCBI Taxonomy" id="3702"/>
    <lineage>
        <taxon>Eukaryota</taxon>
        <taxon>Viridiplantae</taxon>
        <taxon>Streptophyta</taxon>
        <taxon>Embryophyta</taxon>
        <taxon>Tracheophyta</taxon>
        <taxon>Spermatophyta</taxon>
        <taxon>Magnoliopsida</taxon>
        <taxon>eudicotyledons</taxon>
        <taxon>Gunneridae</taxon>
        <taxon>Pentapetalae</taxon>
        <taxon>rosids</taxon>
        <taxon>malvids</taxon>
        <taxon>Brassicales</taxon>
        <taxon>Brassicaceae</taxon>
        <taxon>Camelineae</taxon>
        <taxon>Arabidopsis</taxon>
    </lineage>
</organism>
<proteinExistence type="evidence at transcript level"/>
<name>Q0WPF8_ARATH</name>
<dbReference type="AlphaFoldDB" id="Q0WPF8"/>